<dbReference type="GO" id="GO:0043175">
    <property type="term" value="F:RNA polymerase core enzyme binding"/>
    <property type="evidence" value="ECO:0007669"/>
    <property type="project" value="UniProtKB-UniRule"/>
</dbReference>
<keyword evidence="7 12" id="KW-0904">Protein phosphatase</keyword>
<evidence type="ECO:0000256" key="1">
    <source>
        <dbReference type="ARBA" id="ARBA00004123"/>
    </source>
</evidence>
<dbReference type="GO" id="GO:0005634">
    <property type="term" value="C:nucleus"/>
    <property type="evidence" value="ECO:0007669"/>
    <property type="project" value="UniProtKB-SubCell"/>
</dbReference>
<dbReference type="Pfam" id="PF04181">
    <property type="entry name" value="RPAP2_Rtr1"/>
    <property type="match status" value="1"/>
</dbReference>
<organism evidence="15 16">
    <name type="scientific">Viridothelium virens</name>
    <name type="common">Speckled blister lichen</name>
    <name type="synonym">Trypethelium virens</name>
    <dbReference type="NCBI Taxonomy" id="1048519"/>
    <lineage>
        <taxon>Eukaryota</taxon>
        <taxon>Fungi</taxon>
        <taxon>Dikarya</taxon>
        <taxon>Ascomycota</taxon>
        <taxon>Pezizomycotina</taxon>
        <taxon>Dothideomycetes</taxon>
        <taxon>Dothideomycetes incertae sedis</taxon>
        <taxon>Trypetheliales</taxon>
        <taxon>Trypetheliaceae</taxon>
        <taxon>Viridothelium</taxon>
    </lineage>
</organism>
<evidence type="ECO:0000313" key="15">
    <source>
        <dbReference type="EMBL" id="KAF2236946.1"/>
    </source>
</evidence>
<evidence type="ECO:0000256" key="6">
    <source>
        <dbReference type="ARBA" id="ARBA00022833"/>
    </source>
</evidence>
<comment type="subcellular location">
    <subcellularLocation>
        <location evidence="1 12">Nucleus</location>
    </subcellularLocation>
</comment>
<evidence type="ECO:0000256" key="3">
    <source>
        <dbReference type="ARBA" id="ARBA00022723"/>
    </source>
</evidence>
<keyword evidence="8 12" id="KW-0539">Nucleus</keyword>
<keyword evidence="3 12" id="KW-0479">Metal-binding</keyword>
<dbReference type="Gene3D" id="1.25.40.820">
    <property type="match status" value="1"/>
</dbReference>
<keyword evidence="16" id="KW-1185">Reference proteome</keyword>
<evidence type="ECO:0000256" key="5">
    <source>
        <dbReference type="ARBA" id="ARBA00022801"/>
    </source>
</evidence>
<proteinExistence type="inferred from homology"/>
<name>A0A6A6HFQ0_VIRVR</name>
<evidence type="ECO:0000256" key="11">
    <source>
        <dbReference type="PROSITE-ProRule" id="PRU00812"/>
    </source>
</evidence>
<dbReference type="InterPro" id="IPR007308">
    <property type="entry name" value="Rtr1/RPAP2_dom"/>
</dbReference>
<gene>
    <name evidence="15" type="ORF">EV356DRAFT_530459</name>
</gene>
<evidence type="ECO:0000256" key="12">
    <source>
        <dbReference type="RuleBase" id="RU367080"/>
    </source>
</evidence>
<dbReference type="InterPro" id="IPR038534">
    <property type="entry name" value="Rtr1/RPAP2_sf"/>
</dbReference>
<keyword evidence="4 12" id="KW-0863">Zinc-finger</keyword>
<dbReference type="GO" id="GO:0008420">
    <property type="term" value="F:RNA polymerase II CTD heptapeptide repeat phosphatase activity"/>
    <property type="evidence" value="ECO:0007669"/>
    <property type="project" value="UniProtKB-UniRule"/>
</dbReference>
<evidence type="ECO:0000256" key="8">
    <source>
        <dbReference type="ARBA" id="ARBA00023242"/>
    </source>
</evidence>
<feature type="domain" description="RTR1-type" evidence="14">
    <location>
        <begin position="82"/>
        <end position="171"/>
    </location>
</feature>
<evidence type="ECO:0000256" key="9">
    <source>
        <dbReference type="ARBA" id="ARBA00047761"/>
    </source>
</evidence>
<evidence type="ECO:0000313" key="16">
    <source>
        <dbReference type="Proteomes" id="UP000800092"/>
    </source>
</evidence>
<evidence type="ECO:0000256" key="4">
    <source>
        <dbReference type="ARBA" id="ARBA00022771"/>
    </source>
</evidence>
<dbReference type="AlphaFoldDB" id="A0A6A6HFQ0"/>
<dbReference type="PANTHER" id="PTHR14732:SF0">
    <property type="entry name" value="RNA POLYMERASE II SUBUNIT B1 CTD PHOSPHATASE RPAP2-RELATED"/>
    <property type="match status" value="1"/>
</dbReference>
<sequence length="290" mass="32475">MDSQTPKSILKKPGGPDATTEAQAVRAQRNRDIAIHHATLIQQQKDAEAQILEAIEELIDFPSTENADPSNPSSVDVSRFTSLVAPFQPSDYDSLIEERHCAEVCGYALCPRKPLKQNTTAKMRILGRKGTGEDLKFVPTKQLELWCSEDCAKRALYIKAQLNEEPAWLRRASKTMEITLLNDEPRRTFTATLPQRLKGTTSKGSDAEIENSLSNLALERGEQPSSARPTGLMNNNILENAVTRAAVPPSLSTEIEDYKQIENYDPQVDFNEYLKASRAQDDDEDRDWDI</sequence>
<keyword evidence="6 12" id="KW-0862">Zinc</keyword>
<evidence type="ECO:0000256" key="13">
    <source>
        <dbReference type="SAM" id="MobiDB-lite"/>
    </source>
</evidence>
<comment type="function">
    <text evidence="12">Putative RNA polymerase II subunit B1 C-terminal domain (CTD) phosphatase involved in RNA polymerase II transcription regulation.</text>
</comment>
<dbReference type="GO" id="GO:0005737">
    <property type="term" value="C:cytoplasm"/>
    <property type="evidence" value="ECO:0007669"/>
    <property type="project" value="TreeGrafter"/>
</dbReference>
<dbReference type="EMBL" id="ML991782">
    <property type="protein sequence ID" value="KAF2236946.1"/>
    <property type="molecule type" value="Genomic_DNA"/>
</dbReference>
<feature type="region of interest" description="Disordered" evidence="13">
    <location>
        <begin position="1"/>
        <end position="22"/>
    </location>
</feature>
<comment type="similarity">
    <text evidence="2 11 12">Belongs to the RPAP2 family.</text>
</comment>
<accession>A0A6A6HFQ0</accession>
<evidence type="ECO:0000259" key="14">
    <source>
        <dbReference type="PROSITE" id="PS51479"/>
    </source>
</evidence>
<dbReference type="Proteomes" id="UP000800092">
    <property type="component" value="Unassembled WGS sequence"/>
</dbReference>
<dbReference type="OrthoDB" id="2590500at2759"/>
<dbReference type="PANTHER" id="PTHR14732">
    <property type="entry name" value="RNA POLYMERASE II SUBUNIT B1 CTD PHOSPHATASE RPAP2-RELATED"/>
    <property type="match status" value="1"/>
</dbReference>
<dbReference type="GO" id="GO:0008270">
    <property type="term" value="F:zinc ion binding"/>
    <property type="evidence" value="ECO:0007669"/>
    <property type="project" value="UniProtKB-KW"/>
</dbReference>
<protein>
    <recommendedName>
        <fullName evidence="12">RNA polymerase II subunit B1 CTD phosphatase RPAP2 homolog</fullName>
        <ecNumber evidence="12">3.1.3.16</ecNumber>
    </recommendedName>
</protein>
<dbReference type="InterPro" id="IPR039693">
    <property type="entry name" value="Rtr1/RPAP2"/>
</dbReference>
<keyword evidence="5 12" id="KW-0378">Hydrolase</keyword>
<dbReference type="EC" id="3.1.3.16" evidence="12"/>
<evidence type="ECO:0000256" key="10">
    <source>
        <dbReference type="ARBA" id="ARBA00048336"/>
    </source>
</evidence>
<evidence type="ECO:0000256" key="2">
    <source>
        <dbReference type="ARBA" id="ARBA00005676"/>
    </source>
</evidence>
<evidence type="ECO:0000256" key="7">
    <source>
        <dbReference type="ARBA" id="ARBA00022912"/>
    </source>
</evidence>
<dbReference type="PROSITE" id="PS51479">
    <property type="entry name" value="ZF_RTR1"/>
    <property type="match status" value="1"/>
</dbReference>
<comment type="catalytic activity">
    <reaction evidence="9 12">
        <text>O-phospho-L-seryl-[protein] + H2O = L-seryl-[protein] + phosphate</text>
        <dbReference type="Rhea" id="RHEA:20629"/>
        <dbReference type="Rhea" id="RHEA-COMP:9863"/>
        <dbReference type="Rhea" id="RHEA-COMP:11604"/>
        <dbReference type="ChEBI" id="CHEBI:15377"/>
        <dbReference type="ChEBI" id="CHEBI:29999"/>
        <dbReference type="ChEBI" id="CHEBI:43474"/>
        <dbReference type="ChEBI" id="CHEBI:83421"/>
        <dbReference type="EC" id="3.1.3.16"/>
    </reaction>
</comment>
<reference evidence="15" key="1">
    <citation type="journal article" date="2020" name="Stud. Mycol.">
        <title>101 Dothideomycetes genomes: a test case for predicting lifestyles and emergence of pathogens.</title>
        <authorList>
            <person name="Haridas S."/>
            <person name="Albert R."/>
            <person name="Binder M."/>
            <person name="Bloem J."/>
            <person name="Labutti K."/>
            <person name="Salamov A."/>
            <person name="Andreopoulos B."/>
            <person name="Baker S."/>
            <person name="Barry K."/>
            <person name="Bills G."/>
            <person name="Bluhm B."/>
            <person name="Cannon C."/>
            <person name="Castanera R."/>
            <person name="Culley D."/>
            <person name="Daum C."/>
            <person name="Ezra D."/>
            <person name="Gonzalez J."/>
            <person name="Henrissat B."/>
            <person name="Kuo A."/>
            <person name="Liang C."/>
            <person name="Lipzen A."/>
            <person name="Lutzoni F."/>
            <person name="Magnuson J."/>
            <person name="Mondo S."/>
            <person name="Nolan M."/>
            <person name="Ohm R."/>
            <person name="Pangilinan J."/>
            <person name="Park H.-J."/>
            <person name="Ramirez L."/>
            <person name="Alfaro M."/>
            <person name="Sun H."/>
            <person name="Tritt A."/>
            <person name="Yoshinaga Y."/>
            <person name="Zwiers L.-H."/>
            <person name="Turgeon B."/>
            <person name="Goodwin S."/>
            <person name="Spatafora J."/>
            <person name="Crous P."/>
            <person name="Grigoriev I."/>
        </authorList>
    </citation>
    <scope>NUCLEOTIDE SEQUENCE</scope>
    <source>
        <strain evidence="15">Tuck. ex Michener</strain>
    </source>
</reference>
<comment type="catalytic activity">
    <reaction evidence="10 12">
        <text>O-phospho-L-threonyl-[protein] + H2O = L-threonyl-[protein] + phosphate</text>
        <dbReference type="Rhea" id="RHEA:47004"/>
        <dbReference type="Rhea" id="RHEA-COMP:11060"/>
        <dbReference type="Rhea" id="RHEA-COMP:11605"/>
        <dbReference type="ChEBI" id="CHEBI:15377"/>
        <dbReference type="ChEBI" id="CHEBI:30013"/>
        <dbReference type="ChEBI" id="CHEBI:43474"/>
        <dbReference type="ChEBI" id="CHEBI:61977"/>
        <dbReference type="EC" id="3.1.3.16"/>
    </reaction>
</comment>